<accession>A0A5J5D602</accession>
<comment type="caution">
    <text evidence="2">The sequence shown here is derived from an EMBL/GenBank/DDBJ whole genome shotgun (WGS) entry which is preliminary data.</text>
</comment>
<proteinExistence type="predicted"/>
<evidence type="ECO:0000256" key="1">
    <source>
        <dbReference type="SAM" id="MobiDB-lite"/>
    </source>
</evidence>
<keyword evidence="3" id="KW-1185">Reference proteome</keyword>
<gene>
    <name evidence="2" type="ORF">FQN60_014086</name>
</gene>
<protein>
    <submittedName>
        <fullName evidence="2">Uncharacterized protein</fullName>
    </submittedName>
</protein>
<sequence length="53" mass="5440">MPVTKEMSESSSFHSATLVSLARSLSGLGLDAANGGPITPLDMIPLNRSPGID</sequence>
<name>A0A5J5D602_9PERO</name>
<dbReference type="EMBL" id="VOFY01000008">
    <property type="protein sequence ID" value="KAA8590152.1"/>
    <property type="molecule type" value="Genomic_DNA"/>
</dbReference>
<evidence type="ECO:0000313" key="2">
    <source>
        <dbReference type="EMBL" id="KAA8590152.1"/>
    </source>
</evidence>
<dbReference type="AlphaFoldDB" id="A0A5J5D602"/>
<organism evidence="2 3">
    <name type="scientific">Etheostoma spectabile</name>
    <name type="common">orangethroat darter</name>
    <dbReference type="NCBI Taxonomy" id="54343"/>
    <lineage>
        <taxon>Eukaryota</taxon>
        <taxon>Metazoa</taxon>
        <taxon>Chordata</taxon>
        <taxon>Craniata</taxon>
        <taxon>Vertebrata</taxon>
        <taxon>Euteleostomi</taxon>
        <taxon>Actinopterygii</taxon>
        <taxon>Neopterygii</taxon>
        <taxon>Teleostei</taxon>
        <taxon>Neoteleostei</taxon>
        <taxon>Acanthomorphata</taxon>
        <taxon>Eupercaria</taxon>
        <taxon>Perciformes</taxon>
        <taxon>Percoidei</taxon>
        <taxon>Percidae</taxon>
        <taxon>Etheostomatinae</taxon>
        <taxon>Etheostoma</taxon>
    </lineage>
</organism>
<feature type="region of interest" description="Disordered" evidence="1">
    <location>
        <begin position="32"/>
        <end position="53"/>
    </location>
</feature>
<reference evidence="2 3" key="1">
    <citation type="submission" date="2019-08" db="EMBL/GenBank/DDBJ databases">
        <title>A chromosome-level genome assembly, high-density linkage maps, and genome scans reveal the genomic architecture of hybrid incompatibilities underlying speciation via character displacement in darters (Percidae: Etheostominae).</title>
        <authorList>
            <person name="Moran R.L."/>
            <person name="Catchen J.M."/>
            <person name="Fuller R.C."/>
        </authorList>
    </citation>
    <scope>NUCLEOTIDE SEQUENCE [LARGE SCALE GENOMIC DNA]</scope>
    <source>
        <strain evidence="2">EspeVRDwgs_2016</strain>
        <tissue evidence="2">Muscle</tissue>
    </source>
</reference>
<dbReference type="Proteomes" id="UP000327493">
    <property type="component" value="Chromosome 8"/>
</dbReference>
<evidence type="ECO:0000313" key="3">
    <source>
        <dbReference type="Proteomes" id="UP000327493"/>
    </source>
</evidence>